<keyword evidence="1" id="KW-0812">Transmembrane</keyword>
<organism evidence="2 3">
    <name type="scientific">Hexamita inflata</name>
    <dbReference type="NCBI Taxonomy" id="28002"/>
    <lineage>
        <taxon>Eukaryota</taxon>
        <taxon>Metamonada</taxon>
        <taxon>Diplomonadida</taxon>
        <taxon>Hexamitidae</taxon>
        <taxon>Hexamitinae</taxon>
        <taxon>Hexamita</taxon>
    </lineage>
</organism>
<name>A0ABP1H6K0_9EUKA</name>
<keyword evidence="3" id="KW-1185">Reference proteome</keyword>
<feature type="transmembrane region" description="Helical" evidence="1">
    <location>
        <begin position="110"/>
        <end position="132"/>
    </location>
</feature>
<sequence length="159" mass="18473">MQFITECYKYYNLNQVADHFTINLIASKKCSNPNNSYPFELQVINNRFTTKFTQNAFLTFKDQILDINCLNTENYENCLDQIQIPFSSSQLLVNGEKIEHYNKYKSDLTVFWVLIGVGIVVVVICLIVAYLYCLKKNKQAKQVLAFVPDQESYGLLEQK</sequence>
<keyword evidence="1" id="KW-1133">Transmembrane helix</keyword>
<comment type="caution">
    <text evidence="2">The sequence shown here is derived from an EMBL/GenBank/DDBJ whole genome shotgun (WGS) entry which is preliminary data.</text>
</comment>
<evidence type="ECO:0000313" key="3">
    <source>
        <dbReference type="Proteomes" id="UP001642409"/>
    </source>
</evidence>
<evidence type="ECO:0000313" key="2">
    <source>
        <dbReference type="EMBL" id="CAL5987367.1"/>
    </source>
</evidence>
<dbReference type="Proteomes" id="UP001642409">
    <property type="component" value="Unassembled WGS sequence"/>
</dbReference>
<gene>
    <name evidence="2" type="ORF">HINF_LOCUS9857</name>
</gene>
<protein>
    <submittedName>
        <fullName evidence="2">Hypothetical_protein</fullName>
    </submittedName>
</protein>
<reference evidence="2 3" key="1">
    <citation type="submission" date="2024-07" db="EMBL/GenBank/DDBJ databases">
        <authorList>
            <person name="Akdeniz Z."/>
        </authorList>
    </citation>
    <scope>NUCLEOTIDE SEQUENCE [LARGE SCALE GENOMIC DNA]</scope>
</reference>
<keyword evidence="1" id="KW-0472">Membrane</keyword>
<accession>A0ABP1H6K0</accession>
<dbReference type="EMBL" id="CAXDID020000021">
    <property type="protein sequence ID" value="CAL5987367.1"/>
    <property type="molecule type" value="Genomic_DNA"/>
</dbReference>
<evidence type="ECO:0000256" key="1">
    <source>
        <dbReference type="SAM" id="Phobius"/>
    </source>
</evidence>
<proteinExistence type="predicted"/>